<dbReference type="OrthoDB" id="8373165at2"/>
<evidence type="ECO:0000313" key="1">
    <source>
        <dbReference type="EMBL" id="SCB09200.1"/>
    </source>
</evidence>
<proteinExistence type="predicted"/>
<protein>
    <submittedName>
        <fullName evidence="1">Uncharacterized protein</fullName>
    </submittedName>
</protein>
<gene>
    <name evidence="1" type="ORF">GA0061100_101448</name>
</gene>
<dbReference type="EMBL" id="FMAC01000001">
    <property type="protein sequence ID" value="SCB09200.1"/>
    <property type="molecule type" value="Genomic_DNA"/>
</dbReference>
<sequence>MSMMVNAPLYADDIDVLAGALFAWCAERSIKLQSQEGLSAANVAIDLYNAGYQTQDRLLGALHNYDFH</sequence>
<name>A0A1C3U130_9HYPH</name>
<keyword evidence="2" id="KW-1185">Reference proteome</keyword>
<dbReference type="RefSeq" id="WP_075850978.1">
    <property type="nucleotide sequence ID" value="NZ_FMAC01000001.1"/>
</dbReference>
<dbReference type="Proteomes" id="UP000186228">
    <property type="component" value="Unassembled WGS sequence"/>
</dbReference>
<evidence type="ECO:0000313" key="2">
    <source>
        <dbReference type="Proteomes" id="UP000186228"/>
    </source>
</evidence>
<accession>A0A1C3U130</accession>
<dbReference type="AlphaFoldDB" id="A0A1C3U130"/>
<organism evidence="1 2">
    <name type="scientific">Rhizobium hainanense</name>
    <dbReference type="NCBI Taxonomy" id="52131"/>
    <lineage>
        <taxon>Bacteria</taxon>
        <taxon>Pseudomonadati</taxon>
        <taxon>Pseudomonadota</taxon>
        <taxon>Alphaproteobacteria</taxon>
        <taxon>Hyphomicrobiales</taxon>
        <taxon>Rhizobiaceae</taxon>
        <taxon>Rhizobium/Agrobacterium group</taxon>
        <taxon>Rhizobium</taxon>
    </lineage>
</organism>
<reference evidence="2" key="1">
    <citation type="submission" date="2016-08" db="EMBL/GenBank/DDBJ databases">
        <authorList>
            <person name="Varghese N."/>
            <person name="Submissions Spin"/>
        </authorList>
    </citation>
    <scope>NUCLEOTIDE SEQUENCE [LARGE SCALE GENOMIC DNA]</scope>
    <source>
        <strain evidence="2">CCBAU 57015</strain>
    </source>
</reference>